<dbReference type="EC" id="3.1.1.-" evidence="5"/>
<dbReference type="GO" id="GO:0052689">
    <property type="term" value="F:carboxylic ester hydrolase activity"/>
    <property type="evidence" value="ECO:0007669"/>
    <property type="project" value="UniProtKB-KW"/>
</dbReference>
<evidence type="ECO:0000259" key="6">
    <source>
        <dbReference type="Pfam" id="PF00135"/>
    </source>
</evidence>
<dbReference type="InterPro" id="IPR002018">
    <property type="entry name" value="CarbesteraseB"/>
</dbReference>
<dbReference type="InterPro" id="IPR019819">
    <property type="entry name" value="Carboxylesterase_B_CS"/>
</dbReference>
<dbReference type="InterPro" id="IPR019826">
    <property type="entry name" value="Carboxylesterase_B_AS"/>
</dbReference>
<accession>A0A067RAC1</accession>
<keyword evidence="2" id="KW-0719">Serine esterase</keyword>
<evidence type="ECO:0000256" key="4">
    <source>
        <dbReference type="ARBA" id="ARBA00023180"/>
    </source>
</evidence>
<protein>
    <recommendedName>
        <fullName evidence="5">Carboxylic ester hydrolase</fullName>
        <ecNumber evidence="5">3.1.1.-</ecNumber>
    </recommendedName>
</protein>
<dbReference type="Proteomes" id="UP000027135">
    <property type="component" value="Unassembled WGS sequence"/>
</dbReference>
<reference evidence="7 8" key="1">
    <citation type="journal article" date="2014" name="Nat. Commun.">
        <title>Molecular traces of alternative social organization in a termite genome.</title>
        <authorList>
            <person name="Terrapon N."/>
            <person name="Li C."/>
            <person name="Robertson H.M."/>
            <person name="Ji L."/>
            <person name="Meng X."/>
            <person name="Booth W."/>
            <person name="Chen Z."/>
            <person name="Childers C.P."/>
            <person name="Glastad K.M."/>
            <person name="Gokhale K."/>
            <person name="Gowin J."/>
            <person name="Gronenberg W."/>
            <person name="Hermansen R.A."/>
            <person name="Hu H."/>
            <person name="Hunt B.G."/>
            <person name="Huylmans A.K."/>
            <person name="Khalil S.M."/>
            <person name="Mitchell R.D."/>
            <person name="Munoz-Torres M.C."/>
            <person name="Mustard J.A."/>
            <person name="Pan H."/>
            <person name="Reese J.T."/>
            <person name="Scharf M.E."/>
            <person name="Sun F."/>
            <person name="Vogel H."/>
            <person name="Xiao J."/>
            <person name="Yang W."/>
            <person name="Yang Z."/>
            <person name="Yang Z."/>
            <person name="Zhou J."/>
            <person name="Zhu J."/>
            <person name="Brent C.S."/>
            <person name="Elsik C.G."/>
            <person name="Goodisman M.A."/>
            <person name="Liberles D.A."/>
            <person name="Roe R.M."/>
            <person name="Vargo E.L."/>
            <person name="Vilcinskas A."/>
            <person name="Wang J."/>
            <person name="Bornberg-Bauer E."/>
            <person name="Korb J."/>
            <person name="Zhang G."/>
            <person name="Liebig J."/>
        </authorList>
    </citation>
    <scope>NUCLEOTIDE SEQUENCE [LARGE SCALE GENOMIC DNA]</scope>
    <source>
        <tissue evidence="7">Whole organism</tissue>
    </source>
</reference>
<comment type="similarity">
    <text evidence="1 5">Belongs to the type-B carboxylesterase/lipase family.</text>
</comment>
<sequence length="248" mass="27509">MQSGMYGRDICRQRWQIAIVYVVFLSVIQAHSDCFVRTNLGPVKGSMKNSWNGKPFCSYRGIPYAEPPIGDLRFKAPRGPRPWSKTLDALTDSPLCIQNDLVVPVGSEDCLYLNVYTPEQSSDSKSKHPVIVYIHGGKFSVGSGVSFISGPWYLMDRAIVLVTINYRLGVMGFLSTGDDEAPGNYGMKDQVAALRWVQQNIQEFGGDSERVTVQGQSAGSKSIHFHMFSALSRGSYERIEVPEDQDVA</sequence>
<evidence type="ECO:0000256" key="1">
    <source>
        <dbReference type="ARBA" id="ARBA00005964"/>
    </source>
</evidence>
<keyword evidence="3 5" id="KW-0378">Hydrolase</keyword>
<dbReference type="PROSITE" id="PS00122">
    <property type="entry name" value="CARBOXYLESTERASE_B_1"/>
    <property type="match status" value="1"/>
</dbReference>
<dbReference type="EMBL" id="KK852637">
    <property type="protein sequence ID" value="KDR19686.1"/>
    <property type="molecule type" value="Genomic_DNA"/>
</dbReference>
<dbReference type="eggNOG" id="KOG1516">
    <property type="taxonomic scope" value="Eukaryota"/>
</dbReference>
<evidence type="ECO:0000256" key="5">
    <source>
        <dbReference type="RuleBase" id="RU361235"/>
    </source>
</evidence>
<evidence type="ECO:0000313" key="7">
    <source>
        <dbReference type="EMBL" id="KDR19686.1"/>
    </source>
</evidence>
<feature type="domain" description="Carboxylesterase type B" evidence="6">
    <location>
        <begin position="35"/>
        <end position="238"/>
    </location>
</feature>
<dbReference type="InParanoid" id="A0A067RAC1"/>
<evidence type="ECO:0000256" key="2">
    <source>
        <dbReference type="ARBA" id="ARBA00022487"/>
    </source>
</evidence>
<evidence type="ECO:0000256" key="3">
    <source>
        <dbReference type="ARBA" id="ARBA00022801"/>
    </source>
</evidence>
<keyword evidence="4" id="KW-0325">Glycoprotein</keyword>
<dbReference type="Gene3D" id="3.40.50.1820">
    <property type="entry name" value="alpha/beta hydrolase"/>
    <property type="match status" value="1"/>
</dbReference>
<dbReference type="Pfam" id="PF00135">
    <property type="entry name" value="COesterase"/>
    <property type="match status" value="1"/>
</dbReference>
<dbReference type="AlphaFoldDB" id="A0A067RAC1"/>
<dbReference type="PROSITE" id="PS00941">
    <property type="entry name" value="CARBOXYLESTERASE_B_2"/>
    <property type="match status" value="1"/>
</dbReference>
<dbReference type="PANTHER" id="PTHR43142">
    <property type="entry name" value="CARBOXYLIC ESTER HYDROLASE"/>
    <property type="match status" value="1"/>
</dbReference>
<gene>
    <name evidence="7" type="ORF">L798_05142</name>
</gene>
<proteinExistence type="inferred from homology"/>
<dbReference type="InterPro" id="IPR029058">
    <property type="entry name" value="AB_hydrolase_fold"/>
</dbReference>
<dbReference type="OMA" id="DFKESEM"/>
<name>A0A067RAC1_ZOONE</name>
<dbReference type="SUPFAM" id="SSF53474">
    <property type="entry name" value="alpha/beta-Hydrolases"/>
    <property type="match status" value="1"/>
</dbReference>
<organism evidence="7 8">
    <name type="scientific">Zootermopsis nevadensis</name>
    <name type="common">Dampwood termite</name>
    <dbReference type="NCBI Taxonomy" id="136037"/>
    <lineage>
        <taxon>Eukaryota</taxon>
        <taxon>Metazoa</taxon>
        <taxon>Ecdysozoa</taxon>
        <taxon>Arthropoda</taxon>
        <taxon>Hexapoda</taxon>
        <taxon>Insecta</taxon>
        <taxon>Pterygota</taxon>
        <taxon>Neoptera</taxon>
        <taxon>Polyneoptera</taxon>
        <taxon>Dictyoptera</taxon>
        <taxon>Blattodea</taxon>
        <taxon>Blattoidea</taxon>
        <taxon>Termitoidae</taxon>
        <taxon>Termopsidae</taxon>
        <taxon>Zootermopsis</taxon>
    </lineage>
</organism>
<dbReference type="PANTHER" id="PTHR43142:SF1">
    <property type="entry name" value="CARBOXYLIC ESTER HYDROLASE"/>
    <property type="match status" value="1"/>
</dbReference>
<keyword evidence="8" id="KW-1185">Reference proteome</keyword>
<evidence type="ECO:0000313" key="8">
    <source>
        <dbReference type="Proteomes" id="UP000027135"/>
    </source>
</evidence>